<evidence type="ECO:0000256" key="2">
    <source>
        <dbReference type="ARBA" id="ARBA00023125"/>
    </source>
</evidence>
<dbReference type="Gene3D" id="1.10.10.10">
    <property type="entry name" value="Winged helix-like DNA-binding domain superfamily/Winged helix DNA-binding domain"/>
    <property type="match status" value="1"/>
</dbReference>
<dbReference type="PANTHER" id="PTHR10015:SF206">
    <property type="entry name" value="HSF-TYPE DNA-BINDING DOMAIN-CONTAINING PROTEIN"/>
    <property type="match status" value="1"/>
</dbReference>
<keyword evidence="3" id="KW-0539">Nucleus</keyword>
<evidence type="ECO:0000256" key="1">
    <source>
        <dbReference type="ARBA" id="ARBA00004123"/>
    </source>
</evidence>
<comment type="subcellular location">
    <subcellularLocation>
        <location evidence="1">Nucleus</location>
    </subcellularLocation>
</comment>
<dbReference type="GO" id="GO:0003700">
    <property type="term" value="F:DNA-binding transcription factor activity"/>
    <property type="evidence" value="ECO:0007669"/>
    <property type="project" value="InterPro"/>
</dbReference>
<dbReference type="GO" id="GO:0043565">
    <property type="term" value="F:sequence-specific DNA binding"/>
    <property type="evidence" value="ECO:0007669"/>
    <property type="project" value="InterPro"/>
</dbReference>
<dbReference type="Pfam" id="PF00447">
    <property type="entry name" value="HSF_DNA-bind"/>
    <property type="match status" value="1"/>
</dbReference>
<dbReference type="AlphaFoldDB" id="A0AAD2G502"/>
<dbReference type="EMBL" id="CAKOGP040002136">
    <property type="protein sequence ID" value="CAJ1963181.1"/>
    <property type="molecule type" value="Genomic_DNA"/>
</dbReference>
<feature type="domain" description="HSF-type DNA-binding" evidence="6">
    <location>
        <begin position="2"/>
        <end position="98"/>
    </location>
</feature>
<dbReference type="Proteomes" id="UP001295423">
    <property type="component" value="Unassembled WGS sequence"/>
</dbReference>
<keyword evidence="8" id="KW-1185">Reference proteome</keyword>
<dbReference type="InterPro" id="IPR036388">
    <property type="entry name" value="WH-like_DNA-bd_sf"/>
</dbReference>
<reference evidence="7" key="1">
    <citation type="submission" date="2023-08" db="EMBL/GenBank/DDBJ databases">
        <authorList>
            <person name="Audoor S."/>
            <person name="Bilcke G."/>
        </authorList>
    </citation>
    <scope>NUCLEOTIDE SEQUENCE</scope>
</reference>
<evidence type="ECO:0000256" key="5">
    <source>
        <dbReference type="SAM" id="MobiDB-lite"/>
    </source>
</evidence>
<name>A0AAD2G502_9STRA</name>
<keyword evidence="2" id="KW-0238">DNA-binding</keyword>
<dbReference type="SUPFAM" id="SSF46785">
    <property type="entry name" value="Winged helix' DNA-binding domain"/>
    <property type="match status" value="1"/>
</dbReference>
<comment type="similarity">
    <text evidence="4">Belongs to the HSF family.</text>
</comment>
<feature type="region of interest" description="Disordered" evidence="5">
    <location>
        <begin position="124"/>
        <end position="179"/>
    </location>
</feature>
<gene>
    <name evidence="7" type="ORF">CYCCA115_LOCUS20041</name>
</gene>
<organism evidence="7 8">
    <name type="scientific">Cylindrotheca closterium</name>
    <dbReference type="NCBI Taxonomy" id="2856"/>
    <lineage>
        <taxon>Eukaryota</taxon>
        <taxon>Sar</taxon>
        <taxon>Stramenopiles</taxon>
        <taxon>Ochrophyta</taxon>
        <taxon>Bacillariophyta</taxon>
        <taxon>Bacillariophyceae</taxon>
        <taxon>Bacillariophycidae</taxon>
        <taxon>Bacillariales</taxon>
        <taxon>Bacillariaceae</taxon>
        <taxon>Cylindrotheca</taxon>
    </lineage>
</organism>
<proteinExistence type="inferred from homology"/>
<evidence type="ECO:0000259" key="6">
    <source>
        <dbReference type="SMART" id="SM00415"/>
    </source>
</evidence>
<dbReference type="SMART" id="SM00415">
    <property type="entry name" value="HSF"/>
    <property type="match status" value="1"/>
</dbReference>
<protein>
    <recommendedName>
        <fullName evidence="6">HSF-type DNA-binding domain-containing protein</fullName>
    </recommendedName>
</protein>
<dbReference type="GO" id="GO:0005634">
    <property type="term" value="C:nucleus"/>
    <property type="evidence" value="ECO:0007669"/>
    <property type="project" value="UniProtKB-SubCell"/>
</dbReference>
<feature type="compositionally biased region" description="Polar residues" evidence="5">
    <location>
        <begin position="132"/>
        <end position="141"/>
    </location>
</feature>
<accession>A0AAD2G502</accession>
<evidence type="ECO:0000256" key="3">
    <source>
        <dbReference type="ARBA" id="ARBA00023242"/>
    </source>
</evidence>
<sequence>MDKATFPFRLHKVIETVSEIDEEASIISWTPAGRTFRIHDLDAFKTQILPKYFPKQSKYKSFRRQLQYYGFFTMGWNHFCHPMFVRKHQELLVHIKHKKATKSSGALQQGDQKKLLSMIPATPSPMEKTACPASSQQQRAQYMSHARQKTLEQQEPEQQELALQRQKTPIASEPGGDTPSVTRYAHISNTVQSFEASSVNKGRPLPLQAQITPSPSNSIIGANHEALAPRTEQQDLLALLHQSLPQRSGYVVPRTKLQAAFMQQRDIMESNMMNHALLMSARTDSDFIELARFQLGL</sequence>
<dbReference type="PANTHER" id="PTHR10015">
    <property type="entry name" value="HEAT SHOCK TRANSCRIPTION FACTOR"/>
    <property type="match status" value="1"/>
</dbReference>
<evidence type="ECO:0000256" key="4">
    <source>
        <dbReference type="RuleBase" id="RU004020"/>
    </source>
</evidence>
<evidence type="ECO:0000313" key="8">
    <source>
        <dbReference type="Proteomes" id="UP001295423"/>
    </source>
</evidence>
<comment type="caution">
    <text evidence="7">The sequence shown here is derived from an EMBL/GenBank/DDBJ whole genome shotgun (WGS) entry which is preliminary data.</text>
</comment>
<dbReference type="InterPro" id="IPR036390">
    <property type="entry name" value="WH_DNA-bd_sf"/>
</dbReference>
<dbReference type="InterPro" id="IPR000232">
    <property type="entry name" value="HSF_DNA-bd"/>
</dbReference>
<evidence type="ECO:0000313" key="7">
    <source>
        <dbReference type="EMBL" id="CAJ1963181.1"/>
    </source>
</evidence>